<evidence type="ECO:0000256" key="2">
    <source>
        <dbReference type="HAMAP-Rule" id="MF_02087"/>
    </source>
</evidence>
<dbReference type="EMBL" id="BMCH01000001">
    <property type="protein sequence ID" value="GGC20848.1"/>
    <property type="molecule type" value="Genomic_DNA"/>
</dbReference>
<name>A0ABQ1L7P2_9PROT</name>
<comment type="function">
    <text evidence="2">Pyridoxal 5'-phosphate (PLP)-binding protein, which is involved in PLP homeostasis.</text>
</comment>
<keyword evidence="1 2" id="KW-0663">Pyridoxal phosphate</keyword>
<evidence type="ECO:0000313" key="5">
    <source>
        <dbReference type="EMBL" id="GGC20848.1"/>
    </source>
</evidence>
<dbReference type="NCBIfam" id="TIGR00044">
    <property type="entry name" value="YggS family pyridoxal phosphate-dependent enzyme"/>
    <property type="match status" value="1"/>
</dbReference>
<dbReference type="Pfam" id="PF01168">
    <property type="entry name" value="Ala_racemase_N"/>
    <property type="match status" value="1"/>
</dbReference>
<reference evidence="6" key="1">
    <citation type="journal article" date="2019" name="Int. J. Syst. Evol. Microbiol.">
        <title>The Global Catalogue of Microorganisms (GCM) 10K type strain sequencing project: providing services to taxonomists for standard genome sequencing and annotation.</title>
        <authorList>
            <consortium name="The Broad Institute Genomics Platform"/>
            <consortium name="The Broad Institute Genome Sequencing Center for Infectious Disease"/>
            <person name="Wu L."/>
            <person name="Ma J."/>
        </authorList>
    </citation>
    <scope>NUCLEOTIDE SEQUENCE [LARGE SCALE GENOMIC DNA]</scope>
    <source>
        <strain evidence="6">CCM 7132</strain>
    </source>
</reference>
<comment type="caution">
    <text evidence="5">The sequence shown here is derived from an EMBL/GenBank/DDBJ whole genome shotgun (WGS) entry which is preliminary data.</text>
</comment>
<gene>
    <name evidence="5" type="ORF">GCM10007207_02600</name>
</gene>
<evidence type="ECO:0000256" key="1">
    <source>
        <dbReference type="ARBA" id="ARBA00022898"/>
    </source>
</evidence>
<accession>A0ABQ1L7P2</accession>
<comment type="similarity">
    <text evidence="2 3">Belongs to the pyridoxal phosphate-binding protein YggS/PROSC family.</text>
</comment>
<evidence type="ECO:0000259" key="4">
    <source>
        <dbReference type="Pfam" id="PF01168"/>
    </source>
</evidence>
<protein>
    <recommendedName>
        <fullName evidence="2">Pyridoxal phosphate homeostasis protein</fullName>
        <shortName evidence="2">PLP homeostasis protein</shortName>
    </recommendedName>
</protein>
<evidence type="ECO:0000256" key="3">
    <source>
        <dbReference type="RuleBase" id="RU004514"/>
    </source>
</evidence>
<organism evidence="5 6">
    <name type="scientific">Asaia siamensis</name>
    <dbReference type="NCBI Taxonomy" id="110479"/>
    <lineage>
        <taxon>Bacteria</taxon>
        <taxon>Pseudomonadati</taxon>
        <taxon>Pseudomonadota</taxon>
        <taxon>Alphaproteobacteria</taxon>
        <taxon>Acetobacterales</taxon>
        <taxon>Acetobacteraceae</taxon>
        <taxon>Asaia</taxon>
    </lineage>
</organism>
<dbReference type="InterPro" id="IPR011078">
    <property type="entry name" value="PyrdxlP_homeostasis"/>
</dbReference>
<dbReference type="SUPFAM" id="SSF51419">
    <property type="entry name" value="PLP-binding barrel"/>
    <property type="match status" value="1"/>
</dbReference>
<sequence length="225" mass="24645">MSNDTLSSRLDQIRARIGHECVRVGRPAEAVRLVAVSKFHPASAVEEALTAGQRIFGENRVQEAREKFPALREHWPDLKLHIIGSLQTNKALEACRLADVIESVDRPGLVDALSRAADRLGQLPDLFVQVNTGDEPQKSGVPRHEASQFITLCKTRFGDSLKGVMCIPPEEEDPAPHFAFLAQLAHEHELIECSMGMSADFETAIAHGATLVRVGTAIFGTRPKP</sequence>
<dbReference type="CDD" id="cd00635">
    <property type="entry name" value="PLPDE_III_YBL036c_like"/>
    <property type="match status" value="1"/>
</dbReference>
<evidence type="ECO:0000313" key="6">
    <source>
        <dbReference type="Proteomes" id="UP000637769"/>
    </source>
</evidence>
<feature type="modified residue" description="N6-(pyridoxal phosphate)lysine" evidence="2">
    <location>
        <position position="38"/>
    </location>
</feature>
<keyword evidence="6" id="KW-1185">Reference proteome</keyword>
<dbReference type="InterPro" id="IPR029066">
    <property type="entry name" value="PLP-binding_barrel"/>
</dbReference>
<proteinExistence type="inferred from homology"/>
<dbReference type="InterPro" id="IPR001608">
    <property type="entry name" value="Ala_racemase_N"/>
</dbReference>
<feature type="domain" description="Alanine racemase N-terminal" evidence="4">
    <location>
        <begin position="20"/>
        <end position="223"/>
    </location>
</feature>
<dbReference type="PANTHER" id="PTHR10146">
    <property type="entry name" value="PROLINE SYNTHETASE CO-TRANSCRIBED BACTERIAL HOMOLOG PROTEIN"/>
    <property type="match status" value="1"/>
</dbReference>
<dbReference type="HAMAP" id="MF_02087">
    <property type="entry name" value="PLP_homeostasis"/>
    <property type="match status" value="1"/>
</dbReference>
<dbReference type="Proteomes" id="UP000637769">
    <property type="component" value="Unassembled WGS sequence"/>
</dbReference>
<dbReference type="PANTHER" id="PTHR10146:SF14">
    <property type="entry name" value="PYRIDOXAL PHOSPHATE HOMEOSTASIS PROTEIN"/>
    <property type="match status" value="1"/>
</dbReference>
<dbReference type="RefSeq" id="WP_188424824.1">
    <property type="nucleotide sequence ID" value="NZ_BMCH01000001.1"/>
</dbReference>
<dbReference type="Gene3D" id="3.20.20.10">
    <property type="entry name" value="Alanine racemase"/>
    <property type="match status" value="1"/>
</dbReference>
<dbReference type="PIRSF" id="PIRSF004848">
    <property type="entry name" value="YBL036c_PLPDEIII"/>
    <property type="match status" value="1"/>
</dbReference>